<organism evidence="1 2">
    <name type="scientific">Candidatus Proximibacter danicus</name>
    <dbReference type="NCBI Taxonomy" id="2954365"/>
    <lineage>
        <taxon>Bacteria</taxon>
        <taxon>Pseudomonadati</taxon>
        <taxon>Pseudomonadota</taxon>
        <taxon>Betaproteobacteria</taxon>
        <taxon>Candidatus Proximibacter</taxon>
    </lineage>
</organism>
<gene>
    <name evidence="1" type="ORF">IPL58_00610</name>
</gene>
<proteinExistence type="predicted"/>
<evidence type="ECO:0000313" key="1">
    <source>
        <dbReference type="EMBL" id="MBK8522750.1"/>
    </source>
</evidence>
<accession>A0A9D7PP89</accession>
<evidence type="ECO:0000313" key="2">
    <source>
        <dbReference type="Proteomes" id="UP000886689"/>
    </source>
</evidence>
<reference evidence="1" key="1">
    <citation type="submission" date="2020-10" db="EMBL/GenBank/DDBJ databases">
        <title>Connecting structure to function with the recovery of over 1000 high-quality activated sludge metagenome-assembled genomes encoding full-length rRNA genes using long-read sequencing.</title>
        <authorList>
            <person name="Singleton C.M."/>
            <person name="Petriglieri F."/>
            <person name="Kristensen J.M."/>
            <person name="Kirkegaard R.H."/>
            <person name="Michaelsen T.Y."/>
            <person name="Andersen M.H."/>
            <person name="Karst S.M."/>
            <person name="Dueholm M.S."/>
            <person name="Nielsen P.H."/>
            <person name="Albertsen M."/>
        </authorList>
    </citation>
    <scope>NUCLEOTIDE SEQUENCE</scope>
    <source>
        <strain evidence="1">Hirt_18-Q3-R61-65_BATAC.395</strain>
    </source>
</reference>
<sequence length="103" mass="11493">MQRLFDLFLLGIATRQHVFQTAHPVAQAQLADFAGYLYRRQPVPGDFIGTLSDGFDLDDAKDNGGDEHAPAGYEVENEFATQAEIVEPVHCLSPSRLFLWQPC</sequence>
<dbReference type="Proteomes" id="UP000886689">
    <property type="component" value="Unassembled WGS sequence"/>
</dbReference>
<comment type="caution">
    <text evidence="1">The sequence shown here is derived from an EMBL/GenBank/DDBJ whole genome shotgun (WGS) entry which is preliminary data.</text>
</comment>
<dbReference type="AlphaFoldDB" id="A0A9D7PP89"/>
<protein>
    <submittedName>
        <fullName evidence="1">Uncharacterized protein</fullName>
    </submittedName>
</protein>
<dbReference type="EMBL" id="JADJUC010000001">
    <property type="protein sequence ID" value="MBK8522750.1"/>
    <property type="molecule type" value="Genomic_DNA"/>
</dbReference>
<name>A0A9D7PP89_9PROT</name>